<keyword evidence="6 7" id="KW-0472">Membrane</keyword>
<evidence type="ECO:0000313" key="10">
    <source>
        <dbReference type="EMBL" id="MBW8184322.1"/>
    </source>
</evidence>
<dbReference type="PANTHER" id="PTHR30489:SF0">
    <property type="entry name" value="LIPOPROTEIN-RELEASING SYSTEM TRANSMEMBRANE PROTEIN LOLE"/>
    <property type="match status" value="1"/>
</dbReference>
<comment type="similarity">
    <text evidence="2">Belongs to the ABC-4 integral membrane protein family. LolC/E subfamily.</text>
</comment>
<accession>A0ABS7E3U7</accession>
<keyword evidence="4 7" id="KW-0812">Transmembrane</keyword>
<feature type="domain" description="ABC3 transporter permease C-terminal" evidence="8">
    <location>
        <begin position="270"/>
        <end position="400"/>
    </location>
</feature>
<evidence type="ECO:0000256" key="3">
    <source>
        <dbReference type="ARBA" id="ARBA00022475"/>
    </source>
</evidence>
<dbReference type="EMBL" id="JAHZST010000007">
    <property type="protein sequence ID" value="MBW8184322.1"/>
    <property type="molecule type" value="Genomic_DNA"/>
</dbReference>
<sequence length="411" mass="45848">MLFKLAWRNLWRQKRRTLLTALALSLALFLSLFMRSMQEGSYENNIDNSARFSTGLLQLQNPEFSESQSIEDLLPGTTDFITPVTAPPLSPHITHHLPRIESFALASASERAKGVMVFGVEPERENSYSGIADKLIAGEFIDADDKQVLVGEGLARFLSIKLGDELVLYGQGYRGQTAAGLYKVKGIIHFPLAAMDNQLVYMPIKLAQTLYSTGEQVTSWVLHTDSLDMVAEVKSELVQAFGSKVNVRDWQQLSPEMAQQIAMDKAGGVFMMYLLYGVVGFGLFATILMMTLERQREFGVMLATGLLRRKLLGLIAIESGFIALIGVLIGLIITLPVVTYFHYHPIQLTGETAQLMLEMGWEPIIPMMLSFSLVFDQVKIVLGLMFICLLYPLWRAYRIDLVSALKGDSYG</sequence>
<dbReference type="Pfam" id="PF12704">
    <property type="entry name" value="MacB_PCD"/>
    <property type="match status" value="1"/>
</dbReference>
<dbReference type="Proteomes" id="UP001195963">
    <property type="component" value="Unassembled WGS sequence"/>
</dbReference>
<feature type="transmembrane region" description="Helical" evidence="7">
    <location>
        <begin position="311"/>
        <end position="343"/>
    </location>
</feature>
<evidence type="ECO:0000256" key="4">
    <source>
        <dbReference type="ARBA" id="ARBA00022692"/>
    </source>
</evidence>
<reference evidence="10 11" key="1">
    <citation type="submission" date="2021-07" db="EMBL/GenBank/DDBJ databases">
        <title>Shewanella sp. nov, isolated from SCS.</title>
        <authorList>
            <person name="Cao W.R."/>
        </authorList>
    </citation>
    <scope>NUCLEOTIDE SEQUENCE [LARGE SCALE GENOMIC DNA]</scope>
    <source>
        <strain evidence="10 11">NR704-98</strain>
    </source>
</reference>
<evidence type="ECO:0000313" key="11">
    <source>
        <dbReference type="Proteomes" id="UP001195963"/>
    </source>
</evidence>
<organism evidence="10 11">
    <name type="scientific">Shewanella nanhaiensis</name>
    <dbReference type="NCBI Taxonomy" id="2864872"/>
    <lineage>
        <taxon>Bacteria</taxon>
        <taxon>Pseudomonadati</taxon>
        <taxon>Pseudomonadota</taxon>
        <taxon>Gammaproteobacteria</taxon>
        <taxon>Alteromonadales</taxon>
        <taxon>Shewanellaceae</taxon>
        <taxon>Shewanella</taxon>
    </lineage>
</organism>
<evidence type="ECO:0000256" key="6">
    <source>
        <dbReference type="ARBA" id="ARBA00023136"/>
    </source>
</evidence>
<evidence type="ECO:0000256" key="7">
    <source>
        <dbReference type="SAM" id="Phobius"/>
    </source>
</evidence>
<dbReference type="InterPro" id="IPR051447">
    <property type="entry name" value="Lipoprotein-release_system"/>
</dbReference>
<name>A0ABS7E3U7_9GAMM</name>
<keyword evidence="3" id="KW-1003">Cell membrane</keyword>
<dbReference type="InterPro" id="IPR003838">
    <property type="entry name" value="ABC3_permease_C"/>
</dbReference>
<dbReference type="RefSeq" id="WP_220109849.1">
    <property type="nucleotide sequence ID" value="NZ_JAHZST010000007.1"/>
</dbReference>
<dbReference type="Pfam" id="PF02687">
    <property type="entry name" value="FtsX"/>
    <property type="match status" value="1"/>
</dbReference>
<evidence type="ECO:0000256" key="5">
    <source>
        <dbReference type="ARBA" id="ARBA00022989"/>
    </source>
</evidence>
<evidence type="ECO:0000259" key="8">
    <source>
        <dbReference type="Pfam" id="PF02687"/>
    </source>
</evidence>
<comment type="subcellular location">
    <subcellularLocation>
        <location evidence="1">Cell membrane</location>
        <topology evidence="1">Multi-pass membrane protein</topology>
    </subcellularLocation>
</comment>
<feature type="domain" description="MacB-like periplasmic core" evidence="9">
    <location>
        <begin position="17"/>
        <end position="239"/>
    </location>
</feature>
<protein>
    <submittedName>
        <fullName evidence="10">FtsX-like permease family protein</fullName>
    </submittedName>
</protein>
<keyword evidence="11" id="KW-1185">Reference proteome</keyword>
<keyword evidence="5 7" id="KW-1133">Transmembrane helix</keyword>
<proteinExistence type="inferred from homology"/>
<evidence type="ECO:0000259" key="9">
    <source>
        <dbReference type="Pfam" id="PF12704"/>
    </source>
</evidence>
<evidence type="ECO:0000256" key="1">
    <source>
        <dbReference type="ARBA" id="ARBA00004651"/>
    </source>
</evidence>
<gene>
    <name evidence="10" type="ORF">K0625_11610</name>
</gene>
<comment type="caution">
    <text evidence="10">The sequence shown here is derived from an EMBL/GenBank/DDBJ whole genome shotgun (WGS) entry which is preliminary data.</text>
</comment>
<evidence type="ECO:0000256" key="2">
    <source>
        <dbReference type="ARBA" id="ARBA00005236"/>
    </source>
</evidence>
<dbReference type="PANTHER" id="PTHR30489">
    <property type="entry name" value="LIPOPROTEIN-RELEASING SYSTEM TRANSMEMBRANE PROTEIN LOLE"/>
    <property type="match status" value="1"/>
</dbReference>
<feature type="transmembrane region" description="Helical" evidence="7">
    <location>
        <begin position="363"/>
        <end position="391"/>
    </location>
</feature>
<feature type="transmembrane region" description="Helical" evidence="7">
    <location>
        <begin position="270"/>
        <end position="290"/>
    </location>
</feature>
<dbReference type="InterPro" id="IPR025857">
    <property type="entry name" value="MacB_PCD"/>
</dbReference>